<dbReference type="OrthoDB" id="5897001at2"/>
<reference evidence="4 5" key="1">
    <citation type="submission" date="2015-12" db="EMBL/GenBank/DDBJ databases">
        <authorList>
            <person name="Shamseldin A."/>
            <person name="Moawad H."/>
            <person name="Abd El-Rahim W.M."/>
            <person name="Sadowsky M.J."/>
        </authorList>
    </citation>
    <scope>NUCLEOTIDE SEQUENCE [LARGE SCALE GENOMIC DNA]</scope>
    <source>
        <strain evidence="4 5">SJ5A-1</strain>
    </source>
</reference>
<keyword evidence="5" id="KW-1185">Reference proteome</keyword>
<comment type="caution">
    <text evidence="4">The sequence shown here is derived from an EMBL/GenBank/DDBJ whole genome shotgun (WGS) entry which is preliminary data.</text>
</comment>
<dbReference type="PANTHER" id="PTHR43649:SF12">
    <property type="entry name" value="DIACETYLCHITOBIOSE BINDING PROTEIN DASA"/>
    <property type="match status" value="1"/>
</dbReference>
<comment type="subcellular location">
    <subcellularLocation>
        <location evidence="1">Periplasm</location>
    </subcellularLocation>
</comment>
<dbReference type="InterPro" id="IPR006059">
    <property type="entry name" value="SBP"/>
</dbReference>
<feature type="chain" id="PRO_5006936282" description="ABC transporter substrate-binding protein" evidence="3">
    <location>
        <begin position="27"/>
        <end position="417"/>
    </location>
</feature>
<dbReference type="CDD" id="cd13585">
    <property type="entry name" value="PBP2_TMBP_like"/>
    <property type="match status" value="1"/>
</dbReference>
<evidence type="ECO:0000256" key="3">
    <source>
        <dbReference type="SAM" id="SignalP"/>
    </source>
</evidence>
<comment type="similarity">
    <text evidence="2">Belongs to the bacterial solute-binding protein 1 family.</text>
</comment>
<evidence type="ECO:0000256" key="2">
    <source>
        <dbReference type="ARBA" id="ARBA00008520"/>
    </source>
</evidence>
<evidence type="ECO:0008006" key="6">
    <source>
        <dbReference type="Google" id="ProtNLM"/>
    </source>
</evidence>
<organism evidence="4 5">
    <name type="scientific">Pseudoponticoccus marisrubri</name>
    <dbReference type="NCBI Taxonomy" id="1685382"/>
    <lineage>
        <taxon>Bacteria</taxon>
        <taxon>Pseudomonadati</taxon>
        <taxon>Pseudomonadota</taxon>
        <taxon>Alphaproteobacteria</taxon>
        <taxon>Rhodobacterales</taxon>
        <taxon>Roseobacteraceae</taxon>
        <taxon>Pseudoponticoccus</taxon>
    </lineage>
</organism>
<dbReference type="InterPro" id="IPR050490">
    <property type="entry name" value="Bact_solute-bd_prot1"/>
</dbReference>
<dbReference type="STRING" id="1685382.AVJ23_15505"/>
<dbReference type="Proteomes" id="UP000054396">
    <property type="component" value="Unassembled WGS sequence"/>
</dbReference>
<dbReference type="Gene3D" id="3.40.190.10">
    <property type="entry name" value="Periplasmic binding protein-like II"/>
    <property type="match status" value="1"/>
</dbReference>
<keyword evidence="3" id="KW-0732">Signal</keyword>
<sequence>MTRHLPAWALAAATSAAALMPASLHAAEIEWLQWFAAENTGGFYEELVADFEAQHPDITVKLVTQPFGKVRESIVTDNAIGVGSDVLGLNMPWTTEFLEIGILEPLDDYLARDDNSFETDQLVEAPLGKIDGKTWMVPLNAFPFVMHVNMGLVEQAGFDAPPSSWDALAEQAAAISALGDGTSGLGMPFSSQPPSNGPILTFLPLLYANGGRIMDGTTPDFDNPKVVETLEFLQQLEQSGALAPGAASRTGGVDLEEFIAGRTGFLISPGVHSSSITSRNPELDYTLVRVPSNGAEAYRVHGWEIGISADSDNKEAAWTFVDYLLSPEVNARVAKASNALPGNLAALDTVRADADATLVKQMDILSGDTPVEEMRQSPKAAASWSLMTEELQSMLRGDQTPAEAASAVQARWMDLIQ</sequence>
<protein>
    <recommendedName>
        <fullName evidence="6">ABC transporter substrate-binding protein</fullName>
    </recommendedName>
</protein>
<dbReference type="AlphaFoldDB" id="A0A0W7WGZ8"/>
<dbReference type="RefSeq" id="WP_058863124.1">
    <property type="nucleotide sequence ID" value="NZ_LPXO01000010.1"/>
</dbReference>
<name>A0A0W7WGZ8_9RHOB</name>
<dbReference type="EMBL" id="LPXO01000010">
    <property type="protein sequence ID" value="KUF09849.1"/>
    <property type="molecule type" value="Genomic_DNA"/>
</dbReference>
<dbReference type="GO" id="GO:0042597">
    <property type="term" value="C:periplasmic space"/>
    <property type="evidence" value="ECO:0007669"/>
    <property type="project" value="UniProtKB-SubCell"/>
</dbReference>
<evidence type="ECO:0000256" key="1">
    <source>
        <dbReference type="ARBA" id="ARBA00004418"/>
    </source>
</evidence>
<evidence type="ECO:0000313" key="5">
    <source>
        <dbReference type="Proteomes" id="UP000054396"/>
    </source>
</evidence>
<dbReference type="PANTHER" id="PTHR43649">
    <property type="entry name" value="ARABINOSE-BINDING PROTEIN-RELATED"/>
    <property type="match status" value="1"/>
</dbReference>
<evidence type="ECO:0000313" key="4">
    <source>
        <dbReference type="EMBL" id="KUF09849.1"/>
    </source>
</evidence>
<dbReference type="Pfam" id="PF01547">
    <property type="entry name" value="SBP_bac_1"/>
    <property type="match status" value="1"/>
</dbReference>
<accession>A0A0W7WGZ8</accession>
<gene>
    <name evidence="4" type="ORF">AVJ23_15505</name>
</gene>
<dbReference type="SUPFAM" id="SSF53850">
    <property type="entry name" value="Periplasmic binding protein-like II"/>
    <property type="match status" value="1"/>
</dbReference>
<proteinExistence type="inferred from homology"/>
<feature type="signal peptide" evidence="3">
    <location>
        <begin position="1"/>
        <end position="26"/>
    </location>
</feature>